<sequence length="62" mass="6946">MHFKQQLHLPASAIPGYYIAVLASPLLLSLFPFFLPLHFSLHVSYLPRALLSLSVSANCRTH</sequence>
<protein>
    <submittedName>
        <fullName evidence="2">Uncharacterized protein</fullName>
    </submittedName>
</protein>
<reference evidence="2" key="1">
    <citation type="submission" date="2014-11" db="EMBL/GenBank/DDBJ databases">
        <authorList>
            <person name="Amaro Gonzalez C."/>
        </authorList>
    </citation>
    <scope>NUCLEOTIDE SEQUENCE</scope>
</reference>
<name>A0A0E9W7Y9_ANGAN</name>
<evidence type="ECO:0000313" key="2">
    <source>
        <dbReference type="EMBL" id="JAH86489.1"/>
    </source>
</evidence>
<reference evidence="2" key="2">
    <citation type="journal article" date="2015" name="Fish Shellfish Immunol.">
        <title>Early steps in the European eel (Anguilla anguilla)-Vibrio vulnificus interaction in the gills: Role of the RtxA13 toxin.</title>
        <authorList>
            <person name="Callol A."/>
            <person name="Pajuelo D."/>
            <person name="Ebbesson L."/>
            <person name="Teles M."/>
            <person name="MacKenzie S."/>
            <person name="Amaro C."/>
        </authorList>
    </citation>
    <scope>NUCLEOTIDE SEQUENCE</scope>
</reference>
<keyword evidence="1" id="KW-1133">Transmembrane helix</keyword>
<dbReference type="AlphaFoldDB" id="A0A0E9W7Y9"/>
<proteinExistence type="predicted"/>
<dbReference type="EMBL" id="GBXM01022088">
    <property type="protein sequence ID" value="JAH86489.1"/>
    <property type="molecule type" value="Transcribed_RNA"/>
</dbReference>
<evidence type="ECO:0000256" key="1">
    <source>
        <dbReference type="SAM" id="Phobius"/>
    </source>
</evidence>
<keyword evidence="1" id="KW-0812">Transmembrane</keyword>
<accession>A0A0E9W7Y9</accession>
<keyword evidence="1" id="KW-0472">Membrane</keyword>
<organism evidence="2">
    <name type="scientific">Anguilla anguilla</name>
    <name type="common">European freshwater eel</name>
    <name type="synonym">Muraena anguilla</name>
    <dbReference type="NCBI Taxonomy" id="7936"/>
    <lineage>
        <taxon>Eukaryota</taxon>
        <taxon>Metazoa</taxon>
        <taxon>Chordata</taxon>
        <taxon>Craniata</taxon>
        <taxon>Vertebrata</taxon>
        <taxon>Euteleostomi</taxon>
        <taxon>Actinopterygii</taxon>
        <taxon>Neopterygii</taxon>
        <taxon>Teleostei</taxon>
        <taxon>Anguilliformes</taxon>
        <taxon>Anguillidae</taxon>
        <taxon>Anguilla</taxon>
    </lineage>
</organism>
<feature type="transmembrane region" description="Helical" evidence="1">
    <location>
        <begin position="17"/>
        <end position="39"/>
    </location>
</feature>